<evidence type="ECO:0000313" key="5">
    <source>
        <dbReference type="Proteomes" id="UP001281656"/>
    </source>
</evidence>
<evidence type="ECO:0000256" key="1">
    <source>
        <dbReference type="ARBA" id="ARBA00023224"/>
    </source>
</evidence>
<reference evidence="4 5" key="1">
    <citation type="submission" date="2023-04" db="EMBL/GenBank/DDBJ databases">
        <title>Clostridium tannerae sp. nov., isolated from the fecal material of an alpaca.</title>
        <authorList>
            <person name="Miller S."/>
            <person name="Hendry M."/>
            <person name="King J."/>
            <person name="Sankaranarayanan K."/>
            <person name="Lawson P.A."/>
        </authorList>
    </citation>
    <scope>NUCLEOTIDE SEQUENCE [LARGE SCALE GENOMIC DNA]</scope>
    <source>
        <strain evidence="4 5">A1-XYC3</strain>
    </source>
</reference>
<dbReference type="Proteomes" id="UP001281656">
    <property type="component" value="Unassembled WGS sequence"/>
</dbReference>
<dbReference type="Pfam" id="PF00015">
    <property type="entry name" value="MCPsignal"/>
    <property type="match status" value="1"/>
</dbReference>
<dbReference type="Gene3D" id="1.10.287.950">
    <property type="entry name" value="Methyl-accepting chemotaxis protein"/>
    <property type="match status" value="1"/>
</dbReference>
<comment type="caution">
    <text evidence="4">The sequence shown here is derived from an EMBL/GenBank/DDBJ whole genome shotgun (WGS) entry which is preliminary data.</text>
</comment>
<sequence length="281" mass="30956">MIENEILRRYCDEIAPVFIAMLPRDNLVFCITDEETVCIYEYQGKNSANQQVKGKAMREVMPPYIAQSFEKALKGNVISETIDKSIMGMSFRNYISPIKDGEKVIGLCIICLVVENVNVLHNISDNLVSTSEEIVATSEEIANSANELSKSIEDLRGYSDDVTEQIGKTNNILQFIEEVASQSNLLGLNAAIEAARAGEHGRGFSVVAEEIRKMATNSKSSVTKITDILQSIKQQNDRMSDKINDITELSSQQAASTEEITASMSSLTKSAEDLNNIANTL</sequence>
<keyword evidence="5" id="KW-1185">Reference proteome</keyword>
<protein>
    <submittedName>
        <fullName evidence="4">Methyl-accepting chemotaxis protein</fullName>
    </submittedName>
</protein>
<evidence type="ECO:0000256" key="2">
    <source>
        <dbReference type="PROSITE-ProRule" id="PRU00284"/>
    </source>
</evidence>
<name>A0ABU4JTM6_9CLOT</name>
<dbReference type="SMART" id="SM00283">
    <property type="entry name" value="MA"/>
    <property type="match status" value="1"/>
</dbReference>
<organism evidence="4 5">
    <name type="scientific">Clostridium tanneri</name>
    <dbReference type="NCBI Taxonomy" id="3037988"/>
    <lineage>
        <taxon>Bacteria</taxon>
        <taxon>Bacillati</taxon>
        <taxon>Bacillota</taxon>
        <taxon>Clostridia</taxon>
        <taxon>Eubacteriales</taxon>
        <taxon>Clostridiaceae</taxon>
        <taxon>Clostridium</taxon>
    </lineage>
</organism>
<dbReference type="InterPro" id="IPR004089">
    <property type="entry name" value="MCPsignal_dom"/>
</dbReference>
<gene>
    <name evidence="4" type="ORF">P8V03_10075</name>
</gene>
<feature type="domain" description="Methyl-accepting transducer" evidence="3">
    <location>
        <begin position="113"/>
        <end position="281"/>
    </location>
</feature>
<dbReference type="PANTHER" id="PTHR32089">
    <property type="entry name" value="METHYL-ACCEPTING CHEMOTAXIS PROTEIN MCPB"/>
    <property type="match status" value="1"/>
</dbReference>
<dbReference type="SUPFAM" id="SSF58104">
    <property type="entry name" value="Methyl-accepting chemotaxis protein (MCP) signaling domain"/>
    <property type="match status" value="1"/>
</dbReference>
<dbReference type="EMBL" id="JARUJP010000010">
    <property type="protein sequence ID" value="MDW8801499.1"/>
    <property type="molecule type" value="Genomic_DNA"/>
</dbReference>
<keyword evidence="1 2" id="KW-0807">Transducer</keyword>
<accession>A0ABU4JTM6</accession>
<evidence type="ECO:0000259" key="3">
    <source>
        <dbReference type="PROSITE" id="PS50111"/>
    </source>
</evidence>
<evidence type="ECO:0000313" key="4">
    <source>
        <dbReference type="EMBL" id="MDW8801499.1"/>
    </source>
</evidence>
<dbReference type="RefSeq" id="WP_315903174.1">
    <property type="nucleotide sequence ID" value="NZ_JARUJP010000010.1"/>
</dbReference>
<dbReference type="PROSITE" id="PS50111">
    <property type="entry name" value="CHEMOTAXIS_TRANSDUC_2"/>
    <property type="match status" value="1"/>
</dbReference>
<proteinExistence type="predicted"/>
<dbReference type="PANTHER" id="PTHR32089:SF112">
    <property type="entry name" value="LYSOZYME-LIKE PROTEIN-RELATED"/>
    <property type="match status" value="1"/>
</dbReference>